<dbReference type="AlphaFoldDB" id="A0A1G8ZEA8"/>
<proteinExistence type="predicted"/>
<name>A0A1G8ZEA8_9EURY</name>
<reference evidence="1 2" key="1">
    <citation type="submission" date="2016-10" db="EMBL/GenBank/DDBJ databases">
        <authorList>
            <person name="de Groot N.N."/>
        </authorList>
    </citation>
    <scope>NUCLEOTIDE SEQUENCE [LARGE SCALE GENOMIC DNA]</scope>
    <source>
        <strain evidence="1 2">IBRC-M10015</strain>
    </source>
</reference>
<dbReference type="RefSeq" id="WP_092704691.1">
    <property type="nucleotide sequence ID" value="NZ_FNFC01000022.1"/>
</dbReference>
<organism evidence="1 2">
    <name type="scientific">Halovenus aranensis</name>
    <dbReference type="NCBI Taxonomy" id="890420"/>
    <lineage>
        <taxon>Archaea</taxon>
        <taxon>Methanobacteriati</taxon>
        <taxon>Methanobacteriota</taxon>
        <taxon>Stenosarchaea group</taxon>
        <taxon>Halobacteria</taxon>
        <taxon>Halobacteriales</taxon>
        <taxon>Haloarculaceae</taxon>
        <taxon>Halovenus</taxon>
    </lineage>
</organism>
<gene>
    <name evidence="1" type="ORF">SAMN05216226_1226</name>
</gene>
<evidence type="ECO:0008006" key="3">
    <source>
        <dbReference type="Google" id="ProtNLM"/>
    </source>
</evidence>
<keyword evidence="2" id="KW-1185">Reference proteome</keyword>
<dbReference type="Proteomes" id="UP000198856">
    <property type="component" value="Unassembled WGS sequence"/>
</dbReference>
<dbReference type="OrthoDB" id="270772at2157"/>
<evidence type="ECO:0000313" key="1">
    <source>
        <dbReference type="EMBL" id="SDK13358.1"/>
    </source>
</evidence>
<sequence length="125" mass="13971">MSLDELPFEITHKIKHGVLVADDTEWDGDTEYAEIMEEDWTTKARQSNVKGAVTIFGDKIDLGKETQNHFAEYWGPKADKAGIDRLAFVSDGIKARAVGANIDTAETTVEIFNDVDEAIEWARPE</sequence>
<accession>A0A1G8ZEA8</accession>
<evidence type="ECO:0000313" key="2">
    <source>
        <dbReference type="Proteomes" id="UP000198856"/>
    </source>
</evidence>
<dbReference type="EMBL" id="FNFC01000022">
    <property type="protein sequence ID" value="SDK13358.1"/>
    <property type="molecule type" value="Genomic_DNA"/>
</dbReference>
<protein>
    <recommendedName>
        <fullName evidence="3">SpoIIAA-like</fullName>
    </recommendedName>
</protein>